<dbReference type="EMBL" id="SRLO01000612">
    <property type="protein sequence ID" value="TNN50586.1"/>
    <property type="molecule type" value="Genomic_DNA"/>
</dbReference>
<feature type="region of interest" description="Disordered" evidence="1">
    <location>
        <begin position="150"/>
        <end position="175"/>
    </location>
</feature>
<evidence type="ECO:0000313" key="3">
    <source>
        <dbReference type="Proteomes" id="UP000314294"/>
    </source>
</evidence>
<organism evidence="2 3">
    <name type="scientific">Liparis tanakae</name>
    <name type="common">Tanaka's snailfish</name>
    <dbReference type="NCBI Taxonomy" id="230148"/>
    <lineage>
        <taxon>Eukaryota</taxon>
        <taxon>Metazoa</taxon>
        <taxon>Chordata</taxon>
        <taxon>Craniata</taxon>
        <taxon>Vertebrata</taxon>
        <taxon>Euteleostomi</taxon>
        <taxon>Actinopterygii</taxon>
        <taxon>Neopterygii</taxon>
        <taxon>Teleostei</taxon>
        <taxon>Neoteleostei</taxon>
        <taxon>Acanthomorphata</taxon>
        <taxon>Eupercaria</taxon>
        <taxon>Perciformes</taxon>
        <taxon>Cottioidei</taxon>
        <taxon>Cottales</taxon>
        <taxon>Liparidae</taxon>
        <taxon>Liparis</taxon>
    </lineage>
</organism>
<name>A0A4Z2GAF8_9TELE</name>
<reference evidence="2 3" key="1">
    <citation type="submission" date="2019-03" db="EMBL/GenBank/DDBJ databases">
        <title>First draft genome of Liparis tanakae, snailfish: a comprehensive survey of snailfish specific genes.</title>
        <authorList>
            <person name="Kim W."/>
            <person name="Song I."/>
            <person name="Jeong J.-H."/>
            <person name="Kim D."/>
            <person name="Kim S."/>
            <person name="Ryu S."/>
            <person name="Song J.Y."/>
            <person name="Lee S.K."/>
        </authorList>
    </citation>
    <scope>NUCLEOTIDE SEQUENCE [LARGE SCALE GENOMIC DNA]</scope>
    <source>
        <tissue evidence="2">Muscle</tissue>
    </source>
</reference>
<comment type="caution">
    <text evidence="2">The sequence shown here is derived from an EMBL/GenBank/DDBJ whole genome shotgun (WGS) entry which is preliminary data.</text>
</comment>
<dbReference type="Proteomes" id="UP000314294">
    <property type="component" value="Unassembled WGS sequence"/>
</dbReference>
<feature type="compositionally biased region" description="Basic and acidic residues" evidence="1">
    <location>
        <begin position="154"/>
        <end position="175"/>
    </location>
</feature>
<evidence type="ECO:0000256" key="1">
    <source>
        <dbReference type="SAM" id="MobiDB-lite"/>
    </source>
</evidence>
<sequence>MRNGHSLNMLAFSSDPVDPMVSFMNVGHVEASIAQNRLTVPHSTFKKQNYHWLMACGSYLVGEEVHLSHGSVLVMEAHELDTGSSVSERCLPIQDNRMLCVNWIPLMREGILTRAGGRIQFDGPRSSADGQQLEGGAVAQSAGLVGKPMLHGLKRGERGERRGERRERREEREREGLRRHLFSFILI</sequence>
<accession>A0A4Z2GAF8</accession>
<evidence type="ECO:0000313" key="2">
    <source>
        <dbReference type="EMBL" id="TNN50586.1"/>
    </source>
</evidence>
<dbReference type="AlphaFoldDB" id="A0A4Z2GAF8"/>
<proteinExistence type="predicted"/>
<gene>
    <name evidence="2" type="ORF">EYF80_039226</name>
</gene>
<keyword evidence="3" id="KW-1185">Reference proteome</keyword>
<protein>
    <submittedName>
        <fullName evidence="2">Uncharacterized protein</fullName>
    </submittedName>
</protein>